<dbReference type="SUPFAM" id="SSF50998">
    <property type="entry name" value="Quinoprotein alcohol dehydrogenase-like"/>
    <property type="match status" value="1"/>
</dbReference>
<name>A0ABN8LZT4_9CNID</name>
<feature type="domain" description="EML-like first beta-propeller" evidence="6">
    <location>
        <begin position="722"/>
        <end position="986"/>
    </location>
</feature>
<dbReference type="PROSITE" id="PS50082">
    <property type="entry name" value="WD_REPEATS_2"/>
    <property type="match status" value="8"/>
</dbReference>
<evidence type="ECO:0000256" key="1">
    <source>
        <dbReference type="ARBA" id="ARBA00006489"/>
    </source>
</evidence>
<dbReference type="Proteomes" id="UP001159427">
    <property type="component" value="Unassembled WGS sequence"/>
</dbReference>
<feature type="repeat" description="WD" evidence="4">
    <location>
        <begin position="1780"/>
        <end position="1821"/>
    </location>
</feature>
<evidence type="ECO:0000313" key="8">
    <source>
        <dbReference type="EMBL" id="CAH3021364.1"/>
    </source>
</evidence>
<organism evidence="8 9">
    <name type="scientific">Porites evermanni</name>
    <dbReference type="NCBI Taxonomy" id="104178"/>
    <lineage>
        <taxon>Eukaryota</taxon>
        <taxon>Metazoa</taxon>
        <taxon>Cnidaria</taxon>
        <taxon>Anthozoa</taxon>
        <taxon>Hexacorallia</taxon>
        <taxon>Scleractinia</taxon>
        <taxon>Fungiina</taxon>
        <taxon>Poritidae</taxon>
        <taxon>Porites</taxon>
    </lineage>
</organism>
<feature type="domain" description="EML-like second beta-propeller" evidence="7">
    <location>
        <begin position="328"/>
        <end position="593"/>
    </location>
</feature>
<feature type="repeat" description="WD" evidence="4">
    <location>
        <begin position="330"/>
        <end position="362"/>
    </location>
</feature>
<accession>A0ABN8LZT4</accession>
<keyword evidence="9" id="KW-1185">Reference proteome</keyword>
<dbReference type="InterPro" id="IPR005108">
    <property type="entry name" value="HELP"/>
</dbReference>
<feature type="region of interest" description="Disordered" evidence="5">
    <location>
        <begin position="602"/>
        <end position="633"/>
    </location>
</feature>
<feature type="domain" description="EML-like second beta-propeller" evidence="7">
    <location>
        <begin position="1005"/>
        <end position="1270"/>
    </location>
</feature>
<keyword evidence="2 4" id="KW-0853">WD repeat</keyword>
<evidence type="ECO:0000256" key="4">
    <source>
        <dbReference type="PROSITE-ProRule" id="PRU00221"/>
    </source>
</evidence>
<dbReference type="EMBL" id="CALNXI010000179">
    <property type="protein sequence ID" value="CAH3021364.1"/>
    <property type="molecule type" value="Genomic_DNA"/>
</dbReference>
<feature type="repeat" description="WD" evidence="4">
    <location>
        <begin position="1937"/>
        <end position="1972"/>
    </location>
</feature>
<dbReference type="PANTHER" id="PTHR13720">
    <property type="entry name" value="WD-40 REPEAT PROTEIN"/>
    <property type="match status" value="1"/>
</dbReference>
<evidence type="ECO:0008006" key="10">
    <source>
        <dbReference type="Google" id="ProtNLM"/>
    </source>
</evidence>
<dbReference type="PANTHER" id="PTHR13720:SF33">
    <property type="entry name" value="HELP DOMAIN-CONTAINING PROTEIN"/>
    <property type="match status" value="1"/>
</dbReference>
<comment type="similarity">
    <text evidence="1">Belongs to the WD repeat EMAP family.</text>
</comment>
<evidence type="ECO:0000259" key="7">
    <source>
        <dbReference type="Pfam" id="PF23414"/>
    </source>
</evidence>
<reference evidence="8 9" key="1">
    <citation type="submission" date="2022-05" db="EMBL/GenBank/DDBJ databases">
        <authorList>
            <consortium name="Genoscope - CEA"/>
            <person name="William W."/>
        </authorList>
    </citation>
    <scope>NUCLEOTIDE SEQUENCE [LARGE SCALE GENOMIC DNA]</scope>
</reference>
<feature type="repeat" description="WD" evidence="4">
    <location>
        <begin position="902"/>
        <end position="941"/>
    </location>
</feature>
<dbReference type="InterPro" id="IPR055442">
    <property type="entry name" value="Beta-prop_EML-like_2nd"/>
</dbReference>
<dbReference type="InterPro" id="IPR001680">
    <property type="entry name" value="WD40_rpt"/>
</dbReference>
<feature type="repeat" description="WD" evidence="4">
    <location>
        <begin position="1710"/>
        <end position="1738"/>
    </location>
</feature>
<feature type="repeat" description="WD" evidence="4">
    <location>
        <begin position="1237"/>
        <end position="1270"/>
    </location>
</feature>
<feature type="compositionally biased region" description="Acidic residues" evidence="5">
    <location>
        <begin position="615"/>
        <end position="633"/>
    </location>
</feature>
<sequence length="1972" mass="218360">MTDRTAPTSSLKLEWVYGYRGHQCRNNLYYTGAKEIVYFVAGVGVVYNTRDNSQRFFLGHNDDIISLALHPDKQLVATGQVGKDPYICVWDTRSCQTVSIMKDTHQRGVTCLAFNSSGTLLVSVGLEDYHLIAVWDWKKGRVLATVRGHTDRIFDIQLNPYQENLLVSCGVKHIKFWTLCGNALNPKKGVFGKAGEIQTNLCLAFGPNDVTFSGTLSGEIYKWKGHNLAGSIPNAHTGAIFTMHSNSDGYATGSKDGTVILWDNDFKPITKLDMINSPVGYEGLSVRSTFWSGEKILVGTNAGEIFEVFATEKDKPRTIIQGHAEGELWALAVHPKKPMFATGSDDRSVRLWSMSDMTLLARTDLNQKARSLGFSPDGSHLAVGLGDGSFMVLKARDLSEVTHIKDRKEVIHELKYSPDGQHLAVGSNDNFVDIYSVTQRYKKVGECKGSSSFITHLDWSMDSKHLQTNSGASERLFFKMPSGKRIANKEEIKAIHWATWTCVLGVEVNGIWEKYTDTNDVNACDASFQNEVLVTGDDFGLVKLFRFPCLKKGAKFRKYVGHSAHVTNVRFSHDMMRVISVGGGDHAIFQWRYLPDGSHGDDGDDVDGGAYMESCSDESDSEASDADELDSDIENERQIDYGRTLYREDLPALKERIKQSRDEQEKEENAPRQKPPSEGLRLEFVFGYRGYDCRNNLFYTQSGEIVYHVAALGIVYDRERHKQRFYNAHTDDILCLCIHPVRDVVATGQVGRDPAIHVWDSVKMETLAILKGQHERGVCAVDFSGDGKKLASVGLDDNHVIVVWDWKKGEKLATTRGHKDKIFVLKWNPQNTEQLVTAGMKHIKFWTQTGGGFTSKRGTFGDVGKNETMMCVTYGKNPDQVFSGGASGKVYIWQANVLKGAVQAHEGPVFAMQVLEKGFVTGGKDGIVALWDENFSRCLKNYKVTRTSLSSGPPSSILLEDAPPIRAITLGQGRILVGTKNGEIMEIDKSGPVTVLTQGHLEGELWGLASHPSEEVCATVSDDMSVRVWDLAEHRMKNVRKLKKAARSVTYSPDGRALAVGFKDGSFQVIDSSTLDDIVGFHHRKEEISDIKFSPGQGKYLAVASHDNFVDIYNVLSSKRVGICKGSSSYVTHVDWDSKGKLLQTNSGAKERLFYEAPRGTRQTIGTNKAKEIEWSTWTSVLGENCTGIWPPHSDITDVNSVDLTKDKKILATGDDFGFVKVFEFPVKGKHAKFKKYVGHSAHVTNVRWTNDDSRLVSVGGADTSVMVWSHARAHDREEVGGDSDDSDTDSEEEGGYDSDVEREKNLTYEDKIYANPLRTTKGVKPHLREKQDDEEHRPAVSRGSKAPPKVRQLDRQRESGKKRRNQAIQELSLDFIHGYRGFDTRNNLHYLPEGEIVYHAAGAGIVLSTANGVQSFYLEHTDDIICLTVNQHPKFKNIVATGQIGTEPCVHVWDALSKETLSVIQGFHTKGVCAVHFSCNGKLLVTVGIDAAHSIAVWKWAEGSKLASSHGHTERIFVAEFRPDSDTQFVTCGVKHVKFWTVAGGQLIGKRGLMNTSQQMEGDDSQLRMQTMLSVAFGADNLTFTGAMNGDVFVWSGHKLVRLVSRAHSGPVFSMHTTLRDGLIVTGGKEKGNPKEGVAIKLWDQEMKRCRSLSLGPGPCVVRSVCRGKGKILVGTKDSEIIEITEKTSTSQTLVRGHGEGEIWGLACHPDREVFVTASDDQTVRLWDVATKTMVKMAPLGVAARSAAFSPDGELLAIGLKNGAFAVLKSADLKIIAQKRDRNKAIQDVRFSPDGRYLAVGSDDSCVDFYELREGRPLTRAGYCKGIPSFVTQMDFSADGKFIQVSTGAYERLVFSVPGGNLLRDKKEINRITWDSWTSVLGNEVIGIWPRNADKADVNCANLSSSGFSLATGDDFGFVKLFDFPVTEKFAPFKRYVGHSAHVTNVRFTCDDRFLISAGGDDCCVFVWKCK</sequence>
<dbReference type="SUPFAM" id="SSF50978">
    <property type="entry name" value="WD40 repeat-like"/>
    <property type="match status" value="4"/>
</dbReference>
<feature type="repeat" description="WD" evidence="4">
    <location>
        <begin position="233"/>
        <end position="263"/>
    </location>
</feature>
<dbReference type="InterPro" id="IPR055439">
    <property type="entry name" value="Beta-prop_EML_1st"/>
</dbReference>
<evidence type="ECO:0000256" key="2">
    <source>
        <dbReference type="ARBA" id="ARBA00022574"/>
    </source>
</evidence>
<evidence type="ECO:0000256" key="5">
    <source>
        <dbReference type="SAM" id="MobiDB-lite"/>
    </source>
</evidence>
<dbReference type="InterPro" id="IPR015943">
    <property type="entry name" value="WD40/YVTN_repeat-like_dom_sf"/>
</dbReference>
<dbReference type="Pfam" id="PF03451">
    <property type="entry name" value="HELP"/>
    <property type="match status" value="3"/>
</dbReference>
<feature type="domain" description="EML-like first beta-propeller" evidence="6">
    <location>
        <begin position="53"/>
        <end position="307"/>
    </location>
</feature>
<dbReference type="Pfam" id="PF23414">
    <property type="entry name" value="Beta-prop_EML_2"/>
    <property type="match status" value="3"/>
</dbReference>
<dbReference type="Pfam" id="PF23409">
    <property type="entry name" value="Beta-prop_EML"/>
    <property type="match status" value="3"/>
</dbReference>
<keyword evidence="3" id="KW-0677">Repeat</keyword>
<feature type="compositionally biased region" description="Basic and acidic residues" evidence="5">
    <location>
        <begin position="1300"/>
        <end position="1313"/>
    </location>
</feature>
<dbReference type="SUPFAM" id="SSF101898">
    <property type="entry name" value="NHL repeat"/>
    <property type="match status" value="1"/>
</dbReference>
<protein>
    <recommendedName>
        <fullName evidence="10">Echinoderm microtubule-associated protein-like 6</fullName>
    </recommendedName>
</protein>
<dbReference type="InterPro" id="IPR036322">
    <property type="entry name" value="WD40_repeat_dom_sf"/>
</dbReference>
<dbReference type="InterPro" id="IPR050630">
    <property type="entry name" value="WD_repeat_EMAP"/>
</dbReference>
<dbReference type="Gene3D" id="2.130.10.10">
    <property type="entry name" value="YVTN repeat-like/Quinoprotein amine dehydrogenase"/>
    <property type="match status" value="6"/>
</dbReference>
<feature type="compositionally biased region" description="Basic and acidic residues" evidence="5">
    <location>
        <begin position="1327"/>
        <end position="1339"/>
    </location>
</feature>
<dbReference type="PROSITE" id="PS50294">
    <property type="entry name" value="WD_REPEATS_REGION"/>
    <property type="match status" value="3"/>
</dbReference>
<dbReference type="InterPro" id="IPR011047">
    <property type="entry name" value="Quinoprotein_ADH-like_sf"/>
</dbReference>
<feature type="region of interest" description="Disordered" evidence="5">
    <location>
        <begin position="1273"/>
        <end position="1367"/>
    </location>
</feature>
<evidence type="ECO:0000313" key="9">
    <source>
        <dbReference type="Proteomes" id="UP001159427"/>
    </source>
</evidence>
<dbReference type="SMART" id="SM00320">
    <property type="entry name" value="WD40"/>
    <property type="match status" value="28"/>
</dbReference>
<comment type="caution">
    <text evidence="8">The sequence shown here is derived from an EMBL/GenBank/DDBJ whole genome shotgun (WGS) entry which is preliminary data.</text>
</comment>
<feature type="compositionally biased region" description="Acidic residues" evidence="5">
    <location>
        <begin position="1281"/>
        <end position="1299"/>
    </location>
</feature>
<evidence type="ECO:0000256" key="3">
    <source>
        <dbReference type="ARBA" id="ARBA00022737"/>
    </source>
</evidence>
<feature type="repeat" description="WD" evidence="4">
    <location>
        <begin position="404"/>
        <end position="437"/>
    </location>
</feature>
<feature type="domain" description="EML-like second beta-propeller" evidence="7">
    <location>
        <begin position="1704"/>
        <end position="1971"/>
    </location>
</feature>
<evidence type="ECO:0000259" key="6">
    <source>
        <dbReference type="Pfam" id="PF23409"/>
    </source>
</evidence>
<gene>
    <name evidence="8" type="ORF">PEVE_00011009</name>
</gene>
<proteinExistence type="inferred from homology"/>
<feature type="domain" description="EML-like first beta-propeller" evidence="6">
    <location>
        <begin position="1415"/>
        <end position="1684"/>
    </location>
</feature>